<evidence type="ECO:0000313" key="1">
    <source>
        <dbReference type="EMBL" id="GFN87721.1"/>
    </source>
</evidence>
<comment type="caution">
    <text evidence="1">The sequence shown here is derived from an EMBL/GenBank/DDBJ whole genome shotgun (WGS) entry which is preliminary data.</text>
</comment>
<organism evidence="1 2">
    <name type="scientific">Plakobranchus ocellatus</name>
    <dbReference type="NCBI Taxonomy" id="259542"/>
    <lineage>
        <taxon>Eukaryota</taxon>
        <taxon>Metazoa</taxon>
        <taxon>Spiralia</taxon>
        <taxon>Lophotrochozoa</taxon>
        <taxon>Mollusca</taxon>
        <taxon>Gastropoda</taxon>
        <taxon>Heterobranchia</taxon>
        <taxon>Euthyneura</taxon>
        <taxon>Panpulmonata</taxon>
        <taxon>Sacoglossa</taxon>
        <taxon>Placobranchoidea</taxon>
        <taxon>Plakobranchidae</taxon>
        <taxon>Plakobranchus</taxon>
    </lineage>
</organism>
<keyword evidence="2" id="KW-1185">Reference proteome</keyword>
<protein>
    <submittedName>
        <fullName evidence="1">Uncharacterized protein</fullName>
    </submittedName>
</protein>
<name>A0AAV3YXL2_9GAST</name>
<dbReference type="EMBL" id="BLXT01001780">
    <property type="protein sequence ID" value="GFN87721.1"/>
    <property type="molecule type" value="Genomic_DNA"/>
</dbReference>
<sequence>MKVAADLVSSRSKETRVLPNTYCWTREPLPPVWARPNAKELYSRNFHRSTHLICVDEGAEVVHLHGAFFLSGSKLAIGAWLGKVFKSVRAFRKIQDFKLHGDVAGSVASDSALRSAGSLLSRVRAPPPAPWPGGGSESLRSSCCGVAIPKTHSRYM</sequence>
<evidence type="ECO:0000313" key="2">
    <source>
        <dbReference type="Proteomes" id="UP000735302"/>
    </source>
</evidence>
<accession>A0AAV3YXL2</accession>
<dbReference type="Proteomes" id="UP000735302">
    <property type="component" value="Unassembled WGS sequence"/>
</dbReference>
<reference evidence="1 2" key="1">
    <citation type="journal article" date="2021" name="Elife">
        <title>Chloroplast acquisition without the gene transfer in kleptoplastic sea slugs, Plakobranchus ocellatus.</title>
        <authorList>
            <person name="Maeda T."/>
            <person name="Takahashi S."/>
            <person name="Yoshida T."/>
            <person name="Shimamura S."/>
            <person name="Takaki Y."/>
            <person name="Nagai Y."/>
            <person name="Toyoda A."/>
            <person name="Suzuki Y."/>
            <person name="Arimoto A."/>
            <person name="Ishii H."/>
            <person name="Satoh N."/>
            <person name="Nishiyama T."/>
            <person name="Hasebe M."/>
            <person name="Maruyama T."/>
            <person name="Minagawa J."/>
            <person name="Obokata J."/>
            <person name="Shigenobu S."/>
        </authorList>
    </citation>
    <scope>NUCLEOTIDE SEQUENCE [LARGE SCALE GENOMIC DNA]</scope>
</reference>
<dbReference type="AlphaFoldDB" id="A0AAV3YXL2"/>
<gene>
    <name evidence="1" type="ORF">PoB_001422700</name>
</gene>
<proteinExistence type="predicted"/>